<dbReference type="Proteomes" id="UP001172457">
    <property type="component" value="Chromosome 3"/>
</dbReference>
<evidence type="ECO:0000313" key="13">
    <source>
        <dbReference type="Proteomes" id="UP001172457"/>
    </source>
</evidence>
<dbReference type="InterPro" id="IPR036378">
    <property type="entry name" value="FAS1_dom_sf"/>
</dbReference>
<feature type="domain" description="FAS1" evidence="11">
    <location>
        <begin position="23"/>
        <end position="164"/>
    </location>
</feature>
<evidence type="ECO:0000256" key="9">
    <source>
        <dbReference type="SAM" id="Phobius"/>
    </source>
</evidence>
<evidence type="ECO:0000256" key="1">
    <source>
        <dbReference type="ARBA" id="ARBA00004609"/>
    </source>
</evidence>
<feature type="transmembrane region" description="Helical" evidence="9">
    <location>
        <begin position="240"/>
        <end position="260"/>
    </location>
</feature>
<dbReference type="PANTHER" id="PTHR32382:SF6">
    <property type="entry name" value="FASCICLIN-LIKE ARABINOGALACTAN PROTEIN 14"/>
    <property type="match status" value="1"/>
</dbReference>
<evidence type="ECO:0000256" key="7">
    <source>
        <dbReference type="ARBA" id="ARBA00023288"/>
    </source>
</evidence>
<evidence type="ECO:0000256" key="4">
    <source>
        <dbReference type="ARBA" id="ARBA00022622"/>
    </source>
</evidence>
<dbReference type="EMBL" id="JARYMX010000003">
    <property type="protein sequence ID" value="KAJ9558081.1"/>
    <property type="molecule type" value="Genomic_DNA"/>
</dbReference>
<feature type="compositionally biased region" description="Basic residues" evidence="8">
    <location>
        <begin position="549"/>
        <end position="558"/>
    </location>
</feature>
<feature type="compositionally biased region" description="Pro residues" evidence="8">
    <location>
        <begin position="184"/>
        <end position="201"/>
    </location>
</feature>
<dbReference type="AlphaFoldDB" id="A0AA38WQT6"/>
<feature type="region of interest" description="Disordered" evidence="8">
    <location>
        <begin position="522"/>
        <end position="638"/>
    </location>
</feature>
<feature type="compositionally biased region" description="Basic and acidic residues" evidence="8">
    <location>
        <begin position="205"/>
        <end position="217"/>
    </location>
</feature>
<accession>A0AA38WQT6</accession>
<evidence type="ECO:0000259" key="11">
    <source>
        <dbReference type="PROSITE" id="PS50213"/>
    </source>
</evidence>
<feature type="compositionally biased region" description="Acidic residues" evidence="8">
    <location>
        <begin position="598"/>
        <end position="628"/>
    </location>
</feature>
<keyword evidence="9" id="KW-0812">Transmembrane</keyword>
<dbReference type="GO" id="GO:0005886">
    <property type="term" value="C:plasma membrane"/>
    <property type="evidence" value="ECO:0007669"/>
    <property type="project" value="UniProtKB-SubCell"/>
</dbReference>
<organism evidence="12 13">
    <name type="scientific">Centaurea solstitialis</name>
    <name type="common">yellow star-thistle</name>
    <dbReference type="NCBI Taxonomy" id="347529"/>
    <lineage>
        <taxon>Eukaryota</taxon>
        <taxon>Viridiplantae</taxon>
        <taxon>Streptophyta</taxon>
        <taxon>Embryophyta</taxon>
        <taxon>Tracheophyta</taxon>
        <taxon>Spermatophyta</taxon>
        <taxon>Magnoliopsida</taxon>
        <taxon>eudicotyledons</taxon>
        <taxon>Gunneridae</taxon>
        <taxon>Pentapetalae</taxon>
        <taxon>asterids</taxon>
        <taxon>campanulids</taxon>
        <taxon>Asterales</taxon>
        <taxon>Asteraceae</taxon>
        <taxon>Carduoideae</taxon>
        <taxon>Cardueae</taxon>
        <taxon>Centaureinae</taxon>
        <taxon>Centaurea</taxon>
    </lineage>
</organism>
<keyword evidence="7" id="KW-0449">Lipoprotein</keyword>
<feature type="transmembrane region" description="Helical" evidence="9">
    <location>
        <begin position="344"/>
        <end position="366"/>
    </location>
</feature>
<feature type="transmembrane region" description="Helical" evidence="9">
    <location>
        <begin position="302"/>
        <end position="324"/>
    </location>
</feature>
<evidence type="ECO:0000256" key="8">
    <source>
        <dbReference type="SAM" id="MobiDB-lite"/>
    </source>
</evidence>
<feature type="compositionally biased region" description="Low complexity" evidence="8">
    <location>
        <begin position="528"/>
        <end position="545"/>
    </location>
</feature>
<keyword evidence="4" id="KW-0336">GPI-anchor</keyword>
<comment type="caution">
    <text evidence="12">The sequence shown here is derived from an EMBL/GenBank/DDBJ whole genome shotgun (WGS) entry which is preliminary data.</text>
</comment>
<keyword evidence="9" id="KW-1133">Transmembrane helix</keyword>
<reference evidence="12" key="1">
    <citation type="submission" date="2023-03" db="EMBL/GenBank/DDBJ databases">
        <title>Chromosome-scale reference genome and RAD-based genetic map of yellow starthistle (Centaurea solstitialis) reveal putative structural variation and QTLs associated with invader traits.</title>
        <authorList>
            <person name="Reatini B."/>
            <person name="Cang F.A."/>
            <person name="Jiang Q."/>
            <person name="Mckibben M.T.W."/>
            <person name="Barker M.S."/>
            <person name="Rieseberg L.H."/>
            <person name="Dlugosch K.M."/>
        </authorList>
    </citation>
    <scope>NUCLEOTIDE SEQUENCE</scope>
    <source>
        <strain evidence="12">CAN-66</strain>
        <tissue evidence="12">Leaf</tissue>
    </source>
</reference>
<keyword evidence="13" id="KW-1185">Reference proteome</keyword>
<comment type="similarity">
    <text evidence="2">Belongs to the fasciclin-like AGP family.</text>
</comment>
<comment type="subcellular location">
    <subcellularLocation>
        <location evidence="1">Cell membrane</location>
        <topology evidence="1">Lipid-anchor</topology>
        <topology evidence="1">GPI-anchor</topology>
    </subcellularLocation>
</comment>
<dbReference type="Gene3D" id="2.30.180.10">
    <property type="entry name" value="FAS1 domain"/>
    <property type="match status" value="2"/>
</dbReference>
<feature type="chain" id="PRO_5041456587" description="FAS1 domain-containing protein" evidence="10">
    <location>
        <begin position="24"/>
        <end position="655"/>
    </location>
</feature>
<evidence type="ECO:0000256" key="2">
    <source>
        <dbReference type="ARBA" id="ARBA00007843"/>
    </source>
</evidence>
<feature type="compositionally biased region" description="Acidic residues" evidence="8">
    <location>
        <begin position="218"/>
        <end position="227"/>
    </location>
</feature>
<keyword evidence="3" id="KW-1003">Cell membrane</keyword>
<dbReference type="InterPro" id="IPR033254">
    <property type="entry name" value="Plant_FLA"/>
</dbReference>
<evidence type="ECO:0000256" key="5">
    <source>
        <dbReference type="ARBA" id="ARBA00022729"/>
    </source>
</evidence>
<gene>
    <name evidence="12" type="ORF">OSB04_012695</name>
</gene>
<keyword evidence="6 9" id="KW-0472">Membrane</keyword>
<dbReference type="Pfam" id="PF02469">
    <property type="entry name" value="Fasciclin"/>
    <property type="match status" value="2"/>
</dbReference>
<protein>
    <recommendedName>
        <fullName evidence="11">FAS1 domain-containing protein</fullName>
    </recommendedName>
</protein>
<name>A0AA38WQT6_9ASTR</name>
<evidence type="ECO:0000256" key="6">
    <source>
        <dbReference type="ARBA" id="ARBA00023136"/>
    </source>
</evidence>
<dbReference type="PROSITE" id="PS50213">
    <property type="entry name" value="FAS1"/>
    <property type="match status" value="2"/>
</dbReference>
<dbReference type="SUPFAM" id="SSF82153">
    <property type="entry name" value="FAS1 domain"/>
    <property type="match status" value="2"/>
</dbReference>
<sequence>MALPLLLPIFLLWSLLLSTPTTALDITKVLDQYPEYSQFSEILTKTGVAEEINKQKSITVFAVPNGAMSGVEGKDDGSLEVLMRVHAVPDYYDSAKIKELKDDAELRTMYPATGTAGLLKVKKEDNDIKLISGASGSSVSVRVTKVVTSIPSDLSVVEVSNTFISPGPDGNSPISPSPSSSSDSPPPPSPPEDNKSPPPSPSDSDDGKDSDDSKDGANGDDEEDDDKAPDAVASNSPRNALVSGFVLMASLFALLSVKYYEFSPKVTPPPSSAEVRPSSPAKSDHLLRRSPVIGGYNDGWRWWCGGGTTMVVTVMMAVLVMVTVCNGGYGDSSILIQLYPNLPIILYIYFKSTMALSLLLSIFLLWSPLLSTPTTALDITKILDQHPNYALFNQLLTKTHVAEEINKRESVTVLAVPNAAMSSVATQDEETLRIVMKIHAVLDYYDSAKIKKVEDGTTLTTLYQTTGSADKDAGFLKVTKEKNEIKLISGASGSSVSARVTKVVTSIPSDLSIVEVSNAIVPPGLEGSTISSTDSSLDSDSDSSPAPSPRKHHKHHKAPAPSPSDSDDEKDSDSPAPSPDKHGHDHKNTHKNAPAPCDDSDGASDDADPDDADANDADDDEEDDDMGTDEVPSSSPRNAIASGFALLASLFAIML</sequence>
<feature type="domain" description="FAS1" evidence="11">
    <location>
        <begin position="376"/>
        <end position="504"/>
    </location>
</feature>
<keyword evidence="5 10" id="KW-0732">Signal</keyword>
<evidence type="ECO:0000256" key="10">
    <source>
        <dbReference type="SAM" id="SignalP"/>
    </source>
</evidence>
<evidence type="ECO:0000256" key="3">
    <source>
        <dbReference type="ARBA" id="ARBA00022475"/>
    </source>
</evidence>
<feature type="signal peptide" evidence="10">
    <location>
        <begin position="1"/>
        <end position="23"/>
    </location>
</feature>
<proteinExistence type="inferred from homology"/>
<dbReference type="GO" id="GO:0098552">
    <property type="term" value="C:side of membrane"/>
    <property type="evidence" value="ECO:0007669"/>
    <property type="project" value="UniProtKB-KW"/>
</dbReference>
<dbReference type="PANTHER" id="PTHR32382">
    <property type="entry name" value="FASCICLIN-LIKE ARABINOGALACTAN PROTEIN"/>
    <property type="match status" value="1"/>
</dbReference>
<feature type="region of interest" description="Disordered" evidence="8">
    <location>
        <begin position="161"/>
        <end position="235"/>
    </location>
</feature>
<feature type="compositionally biased region" description="Low complexity" evidence="8">
    <location>
        <begin position="165"/>
        <end position="183"/>
    </location>
</feature>
<dbReference type="InterPro" id="IPR000782">
    <property type="entry name" value="FAS1_domain"/>
</dbReference>
<evidence type="ECO:0000313" key="12">
    <source>
        <dbReference type="EMBL" id="KAJ9558081.1"/>
    </source>
</evidence>
<keyword evidence="4" id="KW-0325">Glycoprotein</keyword>